<dbReference type="InterPro" id="IPR006310">
    <property type="entry name" value="DinG"/>
</dbReference>
<dbReference type="AlphaFoldDB" id="K9E9X5"/>
<gene>
    <name evidence="10 11" type="primary">dinG</name>
    <name evidence="14" type="ORF">HMPREF9698_00494</name>
</gene>
<dbReference type="STRING" id="883081.HMPREF9698_00494"/>
<evidence type="ECO:0000259" key="13">
    <source>
        <dbReference type="PROSITE" id="PS51193"/>
    </source>
</evidence>
<feature type="domain" description="Helicase ATP-binding" evidence="12">
    <location>
        <begin position="273"/>
        <end position="485"/>
    </location>
</feature>
<dbReference type="GO" id="GO:0016818">
    <property type="term" value="F:hydrolase activity, acting on acid anhydrides, in phosphorus-containing anhydrides"/>
    <property type="evidence" value="ECO:0007669"/>
    <property type="project" value="InterPro"/>
</dbReference>
<keyword evidence="3" id="KW-0235">DNA replication</keyword>
<dbReference type="InterPro" id="IPR006555">
    <property type="entry name" value="ATP-dep_Helicase_C"/>
</dbReference>
<dbReference type="Proteomes" id="UP000009875">
    <property type="component" value="Unassembled WGS sequence"/>
</dbReference>
<dbReference type="InterPro" id="IPR036397">
    <property type="entry name" value="RNaseH_sf"/>
</dbReference>
<evidence type="ECO:0000256" key="9">
    <source>
        <dbReference type="ARBA" id="ARBA00022932"/>
    </source>
</evidence>
<proteinExistence type="inferred from homology"/>
<dbReference type="InterPro" id="IPR014013">
    <property type="entry name" value="Helic_SF1/SF2_ATP-bd_DinG/Rad3"/>
</dbReference>
<protein>
    <recommendedName>
        <fullName evidence="10 11">3'-5' exonuclease DinG</fullName>
        <ecNumber evidence="10 11">3.1.-.-</ecNumber>
    </recommendedName>
</protein>
<dbReference type="NCBIfam" id="TIGR01407">
    <property type="entry name" value="dinG_rel"/>
    <property type="match status" value="1"/>
</dbReference>
<dbReference type="InterPro" id="IPR006054">
    <property type="entry name" value="DnaQ"/>
</dbReference>
<dbReference type="GO" id="GO:0005829">
    <property type="term" value="C:cytosol"/>
    <property type="evidence" value="ECO:0007669"/>
    <property type="project" value="TreeGrafter"/>
</dbReference>
<dbReference type="SMART" id="SM00479">
    <property type="entry name" value="EXOIII"/>
    <property type="match status" value="1"/>
</dbReference>
<dbReference type="GO" id="GO:0005524">
    <property type="term" value="F:ATP binding"/>
    <property type="evidence" value="ECO:0007669"/>
    <property type="project" value="UniProtKB-UniRule"/>
</dbReference>
<dbReference type="PATRIC" id="fig|883081.3.peg.494"/>
<comment type="function">
    <text evidence="10 11">3'-5' exonuclease.</text>
</comment>
<dbReference type="InterPro" id="IPR013520">
    <property type="entry name" value="Ribonucl_H"/>
</dbReference>
<evidence type="ECO:0000256" key="7">
    <source>
        <dbReference type="ARBA" id="ARBA00022839"/>
    </source>
</evidence>
<evidence type="ECO:0000256" key="4">
    <source>
        <dbReference type="ARBA" id="ARBA00022722"/>
    </source>
</evidence>
<accession>K9E9X5</accession>
<comment type="similarity">
    <text evidence="10 11">Belongs to the helicase family. DinG subfamily. Type 2 sub-subfamily.</text>
</comment>
<sequence length="925" mass="105453">MEDPNLYAIVDIEATAGSLGTDERMIQFACILLEDGQVVEEFDTLVNPLRPVPIRIQKLTGISQKEVNQAPHFDEIAHIIHDLLEDAVFVAHNVNFDYRFLNERFEAVGLEPLQTKAIDTVALSRICFPQADHYNLTDLTTWLGYDIEQAHDALYDARATAFLLDKIIGKLASLPPLTLKQVSDLSQGLAQDTQWLIDQAYNQVKDQSPDLENGLVFYEGLAIKDPKKSFDIRLSRSLKDYPLTDRDKAKFFAKSFRLRQRQGDLMDQIYYYFNKDKENEELAIEAPAGIGKSLAYLVPSVFVGKPVVISTHTRTLQDQLLEEALPFMEQVSPLKPKVLVFKGCHHYLSLTRFSQALKSVSSGDSAAMIAMQVLVWLTETETGDVDELNIDSLNHPFWQAIITRYSQLPLLSDQDFYKRLVRQAKSADIVITNHAHLITDLNRMPGQRVLPNFDHLIIDEAQHLAKVTGGLAQSSLNKSKITRLLRALGDYSSDGTLIDRMEDYTQRRWLSQAQIHRLVTCRSRLAEAVSYFFELFIPSLEMEGRQGWLEEVIDDPEAIADLDQTKRLGICLNQLIQELQTIYQDLKGYQDAFVKSDHLLLEDLFTISNQLSDFYRDFNKLFGPYGSDRLIWIEAYASSLDTSIRLKSFSQGKKSQLLANLHAISHVIYISSTLSVNQSVAFFEKQVQAKNLKYLAYLSPYQVKDQAQILVPKDLVPVKKFSNQHLVHHLVTQIVTMMKNLNRKTLILFHSHEVLQEVYHTLTASGLLSDYALLAQDLSGSRYKILKQFKRAKKSILFGSDTFFEGIDLPGEFLEVVILTRLPFDSPDMPLVKDEHQRMKEEGMNIFKDDLLPRAVIKTKQAYGRLIRSEKDRGVFVILDDRFLHANYASIFQQSLPGGEDYKRCLLKDLPQAVNQFLGEACDLQ</sequence>
<keyword evidence="8 10" id="KW-0067">ATP-binding</keyword>
<evidence type="ECO:0000256" key="1">
    <source>
        <dbReference type="ARBA" id="ARBA00022679"/>
    </source>
</evidence>
<dbReference type="NCBIfam" id="TIGR00573">
    <property type="entry name" value="dnaq"/>
    <property type="match status" value="1"/>
</dbReference>
<reference evidence="14 15" key="1">
    <citation type="submission" date="2012-09" db="EMBL/GenBank/DDBJ databases">
        <title>The Genome Sequence of Alloiococcus otitis ATCC 51267.</title>
        <authorList>
            <consortium name="The Broad Institute Genome Sequencing Platform"/>
            <person name="Earl A."/>
            <person name="Ward D."/>
            <person name="Feldgarden M."/>
            <person name="Gevers D."/>
            <person name="Huys G."/>
            <person name="Walker B."/>
            <person name="Young S.K."/>
            <person name="Zeng Q."/>
            <person name="Gargeya S."/>
            <person name="Fitzgerald M."/>
            <person name="Haas B."/>
            <person name="Abouelleil A."/>
            <person name="Alvarado L."/>
            <person name="Arachchi H.M."/>
            <person name="Berlin A.M."/>
            <person name="Chapman S.B."/>
            <person name="Goldberg J."/>
            <person name="Griggs A."/>
            <person name="Gujja S."/>
            <person name="Hansen M."/>
            <person name="Howarth C."/>
            <person name="Imamovic A."/>
            <person name="Larimer J."/>
            <person name="McCowen C."/>
            <person name="Montmayeur A."/>
            <person name="Murphy C."/>
            <person name="Neiman D."/>
            <person name="Pearson M."/>
            <person name="Priest M."/>
            <person name="Roberts A."/>
            <person name="Saif S."/>
            <person name="Shea T."/>
            <person name="Sisk P."/>
            <person name="Sykes S."/>
            <person name="Wortman J."/>
            <person name="Nusbaum C."/>
            <person name="Birren B."/>
        </authorList>
    </citation>
    <scope>NUCLEOTIDE SEQUENCE [LARGE SCALE GENOMIC DNA]</scope>
    <source>
        <strain evidence="14 15">ATCC 51267</strain>
    </source>
</reference>
<evidence type="ECO:0000313" key="14">
    <source>
        <dbReference type="EMBL" id="EKU94014.1"/>
    </source>
</evidence>
<evidence type="ECO:0000256" key="11">
    <source>
        <dbReference type="RuleBase" id="RU364106"/>
    </source>
</evidence>
<keyword evidence="7 10" id="KW-0269">Exonuclease</keyword>
<dbReference type="PANTHER" id="PTHR30231">
    <property type="entry name" value="DNA POLYMERASE III SUBUNIT EPSILON"/>
    <property type="match status" value="1"/>
</dbReference>
<dbReference type="eggNOG" id="COG0847">
    <property type="taxonomic scope" value="Bacteria"/>
</dbReference>
<dbReference type="Gene3D" id="3.40.50.300">
    <property type="entry name" value="P-loop containing nucleotide triphosphate hydrolases"/>
    <property type="match status" value="2"/>
</dbReference>
<dbReference type="SUPFAM" id="SSF52540">
    <property type="entry name" value="P-loop containing nucleoside triphosphate hydrolases"/>
    <property type="match status" value="1"/>
</dbReference>
<name>K9E9X5_9LACT</name>
<dbReference type="EC" id="3.1.-.-" evidence="10 11"/>
<evidence type="ECO:0000256" key="3">
    <source>
        <dbReference type="ARBA" id="ARBA00022705"/>
    </source>
</evidence>
<evidence type="ECO:0000313" key="15">
    <source>
        <dbReference type="Proteomes" id="UP000009875"/>
    </source>
</evidence>
<keyword evidence="4 10" id="KW-0540">Nuclease</keyword>
<dbReference type="SMART" id="SM00487">
    <property type="entry name" value="DEXDc"/>
    <property type="match status" value="1"/>
</dbReference>
<feature type="binding site" evidence="10">
    <location>
        <begin position="286"/>
        <end position="293"/>
    </location>
    <ligand>
        <name>ATP</name>
        <dbReference type="ChEBI" id="CHEBI:30616"/>
    </ligand>
</feature>
<dbReference type="SUPFAM" id="SSF53098">
    <property type="entry name" value="Ribonuclease H-like"/>
    <property type="match status" value="1"/>
</dbReference>
<dbReference type="FunFam" id="3.30.420.10:FF:000045">
    <property type="entry name" value="3'-5' exonuclease DinG"/>
    <property type="match status" value="1"/>
</dbReference>
<dbReference type="PANTHER" id="PTHR30231:SF41">
    <property type="entry name" value="DNA POLYMERASE III SUBUNIT EPSILON"/>
    <property type="match status" value="1"/>
</dbReference>
<dbReference type="OrthoDB" id="9803913at2"/>
<dbReference type="PROSITE" id="PS51192">
    <property type="entry name" value="HELICASE_ATP_BIND_1"/>
    <property type="match status" value="1"/>
</dbReference>
<comment type="caution">
    <text evidence="14">The sequence shown here is derived from an EMBL/GenBank/DDBJ whole genome shotgun (WGS) entry which is preliminary data.</text>
</comment>
<evidence type="ECO:0000256" key="6">
    <source>
        <dbReference type="ARBA" id="ARBA00022801"/>
    </source>
</evidence>
<dbReference type="GO" id="GO:0003887">
    <property type="term" value="F:DNA-directed DNA polymerase activity"/>
    <property type="evidence" value="ECO:0007669"/>
    <property type="project" value="UniProtKB-KW"/>
</dbReference>
<organism evidence="14 15">
    <name type="scientific">Alloiococcus otitis ATCC 51267</name>
    <dbReference type="NCBI Taxonomy" id="883081"/>
    <lineage>
        <taxon>Bacteria</taxon>
        <taxon>Bacillati</taxon>
        <taxon>Bacillota</taxon>
        <taxon>Bacilli</taxon>
        <taxon>Lactobacillales</taxon>
        <taxon>Carnobacteriaceae</taxon>
        <taxon>Alloiococcus</taxon>
    </lineage>
</organism>
<feature type="short sequence motif" description="DEAH box" evidence="10">
    <location>
        <begin position="459"/>
        <end position="462"/>
    </location>
</feature>
<dbReference type="GO" id="GO:0003677">
    <property type="term" value="F:DNA binding"/>
    <property type="evidence" value="ECO:0007669"/>
    <property type="project" value="InterPro"/>
</dbReference>
<keyword evidence="15" id="KW-1185">Reference proteome</keyword>
<dbReference type="RefSeq" id="WP_003777014.1">
    <property type="nucleotide sequence ID" value="NZ_JH992957.1"/>
</dbReference>
<keyword evidence="1" id="KW-0808">Transferase</keyword>
<dbReference type="HOGENOM" id="CLU_012117_1_0_9"/>
<evidence type="ECO:0000256" key="2">
    <source>
        <dbReference type="ARBA" id="ARBA00022695"/>
    </source>
</evidence>
<dbReference type="HAMAP" id="MF_02206">
    <property type="entry name" value="DinG_exonucl"/>
    <property type="match status" value="1"/>
</dbReference>
<dbReference type="SMART" id="SM00491">
    <property type="entry name" value="HELICc2"/>
    <property type="match status" value="1"/>
</dbReference>
<dbReference type="Pfam" id="PF00929">
    <property type="entry name" value="RNase_T"/>
    <property type="match status" value="1"/>
</dbReference>
<evidence type="ECO:0000256" key="8">
    <source>
        <dbReference type="ARBA" id="ARBA00022840"/>
    </source>
</evidence>
<dbReference type="EMBL" id="AGXA01000007">
    <property type="protein sequence ID" value="EKU94014.1"/>
    <property type="molecule type" value="Genomic_DNA"/>
</dbReference>
<dbReference type="GO" id="GO:0004386">
    <property type="term" value="F:helicase activity"/>
    <property type="evidence" value="ECO:0007669"/>
    <property type="project" value="InterPro"/>
</dbReference>
<dbReference type="GO" id="GO:0045004">
    <property type="term" value="P:DNA replication proofreading"/>
    <property type="evidence" value="ECO:0007669"/>
    <property type="project" value="TreeGrafter"/>
</dbReference>
<keyword evidence="9" id="KW-0239">DNA-directed DNA polymerase</keyword>
<dbReference type="InterPro" id="IPR027417">
    <property type="entry name" value="P-loop_NTPase"/>
</dbReference>
<evidence type="ECO:0000256" key="5">
    <source>
        <dbReference type="ARBA" id="ARBA00022741"/>
    </source>
</evidence>
<dbReference type="PROSITE" id="PS51193">
    <property type="entry name" value="HELICASE_ATP_BIND_2"/>
    <property type="match status" value="1"/>
</dbReference>
<evidence type="ECO:0000259" key="12">
    <source>
        <dbReference type="PROSITE" id="PS51192"/>
    </source>
</evidence>
<dbReference type="InterPro" id="IPR012337">
    <property type="entry name" value="RNaseH-like_sf"/>
</dbReference>
<dbReference type="Pfam" id="PF13307">
    <property type="entry name" value="Helicase_C_2"/>
    <property type="match status" value="1"/>
</dbReference>
<keyword evidence="5 10" id="KW-0547">Nucleotide-binding</keyword>
<keyword evidence="2" id="KW-0548">Nucleotidyltransferase</keyword>
<dbReference type="GO" id="GO:0008408">
    <property type="term" value="F:3'-5' exonuclease activity"/>
    <property type="evidence" value="ECO:0007669"/>
    <property type="project" value="UniProtKB-UniRule"/>
</dbReference>
<dbReference type="CDD" id="cd06127">
    <property type="entry name" value="DEDDh"/>
    <property type="match status" value="1"/>
</dbReference>
<dbReference type="InterPro" id="IPR014001">
    <property type="entry name" value="Helicase_ATP-bd"/>
</dbReference>
<keyword evidence="6 10" id="KW-0378">Hydrolase</keyword>
<feature type="domain" description="Helicase ATP-binding" evidence="13">
    <location>
        <begin position="248"/>
        <end position="511"/>
    </location>
</feature>
<dbReference type="eggNOG" id="COG1199">
    <property type="taxonomic scope" value="Bacteria"/>
</dbReference>
<dbReference type="Gene3D" id="3.30.420.10">
    <property type="entry name" value="Ribonuclease H-like superfamily/Ribonuclease H"/>
    <property type="match status" value="1"/>
</dbReference>
<evidence type="ECO:0000256" key="10">
    <source>
        <dbReference type="HAMAP-Rule" id="MF_02206"/>
    </source>
</evidence>